<comment type="caution">
    <text evidence="1">The sequence shown here is derived from an EMBL/GenBank/DDBJ whole genome shotgun (WGS) entry which is preliminary data.</text>
</comment>
<name>A0ACB9YN64_9PEZI</name>
<evidence type="ECO:0000313" key="2">
    <source>
        <dbReference type="Proteomes" id="UP001497700"/>
    </source>
</evidence>
<reference evidence="1 2" key="1">
    <citation type="journal article" date="2022" name="New Phytol.">
        <title>Ecological generalism drives hyperdiversity of secondary metabolite gene clusters in xylarialean endophytes.</title>
        <authorList>
            <person name="Franco M.E.E."/>
            <person name="Wisecaver J.H."/>
            <person name="Arnold A.E."/>
            <person name="Ju Y.M."/>
            <person name="Slot J.C."/>
            <person name="Ahrendt S."/>
            <person name="Moore L.P."/>
            <person name="Eastman K.E."/>
            <person name="Scott K."/>
            <person name="Konkel Z."/>
            <person name="Mondo S.J."/>
            <person name="Kuo A."/>
            <person name="Hayes R.D."/>
            <person name="Haridas S."/>
            <person name="Andreopoulos B."/>
            <person name="Riley R."/>
            <person name="LaButti K."/>
            <person name="Pangilinan J."/>
            <person name="Lipzen A."/>
            <person name="Amirebrahimi M."/>
            <person name="Yan J."/>
            <person name="Adam C."/>
            <person name="Keymanesh K."/>
            <person name="Ng V."/>
            <person name="Louie K."/>
            <person name="Northen T."/>
            <person name="Drula E."/>
            <person name="Henrissat B."/>
            <person name="Hsieh H.M."/>
            <person name="Youens-Clark K."/>
            <person name="Lutzoni F."/>
            <person name="Miadlikowska J."/>
            <person name="Eastwood D.C."/>
            <person name="Hamelin R.C."/>
            <person name="Grigoriev I.V."/>
            <person name="U'Ren J.M."/>
        </authorList>
    </citation>
    <scope>NUCLEOTIDE SEQUENCE [LARGE SCALE GENOMIC DNA]</scope>
    <source>
        <strain evidence="1 2">CBS 119005</strain>
    </source>
</reference>
<proteinExistence type="predicted"/>
<dbReference type="EMBL" id="MU393587">
    <property type="protein sequence ID" value="KAI4860414.1"/>
    <property type="molecule type" value="Genomic_DNA"/>
</dbReference>
<gene>
    <name evidence="1" type="ORF">F4820DRAFT_461725</name>
</gene>
<evidence type="ECO:0000313" key="1">
    <source>
        <dbReference type="EMBL" id="KAI4860414.1"/>
    </source>
</evidence>
<sequence length="562" mass="62176">MSWPWEIYALDAAEKEARRRSLDRHAAAAQLSALVPVAAVALYRLGSWLARRLSSSSPQGAEYLAVPNSPALKQRRRSVAGSWAGAPRRAAWWLGDDAVLLGVRWGPRDQILAGVGWAVWLVFLCVVGTGKDYLHLTKRFGIVALSQLPMQYLLALKSVNPIAFALGSSHEQVNRWHRVLGWIIYLLLFAHACLYLNFYVHEGILAERLVRLVPALGLAGFLGMSLMNTTALRVIRQYSYRIFFITHLAVAMLLPPAIFFHSHHGGRQYVVEALLFFLIDLVKRKVDTITAPATLELIPGTSLIKIVTNIPPKKLDRFRKHAGMHVYLSIPAAARRSAPVAYLLFEFAFNPFTIASMDEESGDLTLVARRQKGPMTKTLAQFAADGLSGIKVPLSIEGPYGCASHFPNLAGPEFDRVLLVAGGVGMILNESPVARVQMVWSVRGAGDATWPVSGTAGSILDDENIHLFLTGDIFADPDVVASSNNEDDAIELSSNIRNGPGLSSRRPDLRKIVDDLFRLGVEDRVAVLVCGPDEMARELRSYIGFWVRKGRNVWWHNESFAW</sequence>
<protein>
    <submittedName>
        <fullName evidence="1">Metalloreductase Fre8</fullName>
    </submittedName>
</protein>
<organism evidence="1 2">
    <name type="scientific">Hypoxylon rubiginosum</name>
    <dbReference type="NCBI Taxonomy" id="110542"/>
    <lineage>
        <taxon>Eukaryota</taxon>
        <taxon>Fungi</taxon>
        <taxon>Dikarya</taxon>
        <taxon>Ascomycota</taxon>
        <taxon>Pezizomycotina</taxon>
        <taxon>Sordariomycetes</taxon>
        <taxon>Xylariomycetidae</taxon>
        <taxon>Xylariales</taxon>
        <taxon>Hypoxylaceae</taxon>
        <taxon>Hypoxylon</taxon>
    </lineage>
</organism>
<dbReference type="Proteomes" id="UP001497700">
    <property type="component" value="Unassembled WGS sequence"/>
</dbReference>
<accession>A0ACB9YN64</accession>
<keyword evidence="2" id="KW-1185">Reference proteome</keyword>